<dbReference type="SUPFAM" id="SSF50494">
    <property type="entry name" value="Trypsin-like serine proteases"/>
    <property type="match status" value="1"/>
</dbReference>
<comment type="caution">
    <text evidence="12">The sequence shown here is derived from an EMBL/GenBank/DDBJ whole genome shotgun (WGS) entry which is preliminary data.</text>
</comment>
<dbReference type="AlphaFoldDB" id="A0A8S4RU03"/>
<evidence type="ECO:0000259" key="11">
    <source>
        <dbReference type="PROSITE" id="PS50240"/>
    </source>
</evidence>
<keyword evidence="6" id="KW-0720">Serine protease</keyword>
<dbReference type="GO" id="GO:0090729">
    <property type="term" value="F:toxin activity"/>
    <property type="evidence" value="ECO:0007669"/>
    <property type="project" value="UniProtKB-KW"/>
</dbReference>
<protein>
    <submittedName>
        <fullName evidence="12">Jg2279 protein</fullName>
    </submittedName>
</protein>
<evidence type="ECO:0000256" key="6">
    <source>
        <dbReference type="ARBA" id="ARBA00022825"/>
    </source>
</evidence>
<evidence type="ECO:0000256" key="2">
    <source>
        <dbReference type="ARBA" id="ARBA00007664"/>
    </source>
</evidence>
<dbReference type="GO" id="GO:0006508">
    <property type="term" value="P:proteolysis"/>
    <property type="evidence" value="ECO:0007669"/>
    <property type="project" value="UniProtKB-KW"/>
</dbReference>
<evidence type="ECO:0000256" key="9">
    <source>
        <dbReference type="ARBA" id="ARBA00055534"/>
    </source>
</evidence>
<reference evidence="12" key="1">
    <citation type="submission" date="2022-03" db="EMBL/GenBank/DDBJ databases">
        <authorList>
            <person name="Lindestad O."/>
        </authorList>
    </citation>
    <scope>NUCLEOTIDE SEQUENCE</scope>
</reference>
<dbReference type="InterPro" id="IPR001314">
    <property type="entry name" value="Peptidase_S1A"/>
</dbReference>
<dbReference type="InterPro" id="IPR009003">
    <property type="entry name" value="Peptidase_S1_PA"/>
</dbReference>
<dbReference type="InterPro" id="IPR050430">
    <property type="entry name" value="Peptidase_S1"/>
</dbReference>
<dbReference type="Pfam" id="PF00089">
    <property type="entry name" value="Trypsin"/>
    <property type="match status" value="1"/>
</dbReference>
<comment type="function">
    <text evidence="9">Fibrinolytic activity; shows preferential cleavage of Arg-Gly bonds in all three fibrinogen chains. Contact with the caterpillars causes severe bleeding, due the anticoagulant effect of the protein.</text>
</comment>
<dbReference type="PANTHER" id="PTHR24276">
    <property type="entry name" value="POLYSERASE-RELATED"/>
    <property type="match status" value="1"/>
</dbReference>
<dbReference type="GO" id="GO:0004252">
    <property type="term" value="F:serine-type endopeptidase activity"/>
    <property type="evidence" value="ECO:0007669"/>
    <property type="project" value="InterPro"/>
</dbReference>
<evidence type="ECO:0000256" key="8">
    <source>
        <dbReference type="ARBA" id="ARBA00023240"/>
    </source>
</evidence>
<dbReference type="PROSITE" id="PS00134">
    <property type="entry name" value="TRYPSIN_HIS"/>
    <property type="match status" value="1"/>
</dbReference>
<dbReference type="InterPro" id="IPR018114">
    <property type="entry name" value="TRYPSIN_HIS"/>
</dbReference>
<keyword evidence="4" id="KW-0645">Protease</keyword>
<keyword evidence="3" id="KW-0800">Toxin</keyword>
<evidence type="ECO:0000313" key="12">
    <source>
        <dbReference type="EMBL" id="CAH2240266.1"/>
    </source>
</evidence>
<dbReference type="GO" id="GO:0005576">
    <property type="term" value="C:extracellular region"/>
    <property type="evidence" value="ECO:0007669"/>
    <property type="project" value="UniProtKB-SubCell"/>
</dbReference>
<evidence type="ECO:0000256" key="5">
    <source>
        <dbReference type="ARBA" id="ARBA00022801"/>
    </source>
</evidence>
<organism evidence="12 13">
    <name type="scientific">Pararge aegeria aegeria</name>
    <dbReference type="NCBI Taxonomy" id="348720"/>
    <lineage>
        <taxon>Eukaryota</taxon>
        <taxon>Metazoa</taxon>
        <taxon>Ecdysozoa</taxon>
        <taxon>Arthropoda</taxon>
        <taxon>Hexapoda</taxon>
        <taxon>Insecta</taxon>
        <taxon>Pterygota</taxon>
        <taxon>Neoptera</taxon>
        <taxon>Endopterygota</taxon>
        <taxon>Lepidoptera</taxon>
        <taxon>Glossata</taxon>
        <taxon>Ditrysia</taxon>
        <taxon>Papilionoidea</taxon>
        <taxon>Nymphalidae</taxon>
        <taxon>Satyrinae</taxon>
        <taxon>Satyrini</taxon>
        <taxon>Parargina</taxon>
        <taxon>Pararge</taxon>
    </lineage>
</organism>
<keyword evidence="10" id="KW-1205">Fibrinolytic toxin</keyword>
<keyword evidence="13" id="KW-1185">Reference proteome</keyword>
<dbReference type="FunFam" id="2.40.10.10:FF:000068">
    <property type="entry name" value="transmembrane protease serine 2"/>
    <property type="match status" value="1"/>
</dbReference>
<dbReference type="Proteomes" id="UP000838756">
    <property type="component" value="Unassembled WGS sequence"/>
</dbReference>
<name>A0A8S4RU03_9NEOP</name>
<evidence type="ECO:0000256" key="1">
    <source>
        <dbReference type="ARBA" id="ARBA00004239"/>
    </source>
</evidence>
<dbReference type="InterPro" id="IPR043504">
    <property type="entry name" value="Peptidase_S1_PA_chymotrypsin"/>
</dbReference>
<comment type="subcellular location">
    <subcellularLocation>
        <location evidence="1">Secreted</location>
        <location evidence="1">Extracellular space</location>
    </subcellularLocation>
</comment>
<sequence length="205" mass="22305">MRKAGLIVVLTSGSESVCGSSIVSNNRLLTAAHCWRHRNSQGRQLTAVMGSVRLFTGGLRLTSNNVQMHANYNEGNLNNDIAIIMLTTRITFNNNINRINIASGSSTFAGNTATASGFGRQGDNQGITQSQSLRHVAMQVITNAACAGVYGPNVVRLRMNITETQLEQMKVLASLHFRVVLLNGVPECRSVLGIRIKKDIRIVIR</sequence>
<dbReference type="Gene3D" id="2.40.10.10">
    <property type="entry name" value="Trypsin-like serine proteases"/>
    <property type="match status" value="2"/>
</dbReference>
<dbReference type="EMBL" id="CAKXAJ010025488">
    <property type="protein sequence ID" value="CAH2240266.1"/>
    <property type="molecule type" value="Genomic_DNA"/>
</dbReference>
<evidence type="ECO:0000256" key="4">
    <source>
        <dbReference type="ARBA" id="ARBA00022670"/>
    </source>
</evidence>
<evidence type="ECO:0000313" key="13">
    <source>
        <dbReference type="Proteomes" id="UP000838756"/>
    </source>
</evidence>
<keyword evidence="7" id="KW-1015">Disulfide bond</keyword>
<proteinExistence type="inferred from homology"/>
<dbReference type="OrthoDB" id="5565075at2759"/>
<feature type="domain" description="Peptidase S1" evidence="11">
    <location>
        <begin position="1"/>
        <end position="205"/>
    </location>
</feature>
<keyword evidence="5" id="KW-0378">Hydrolase</keyword>
<dbReference type="PROSITE" id="PS50240">
    <property type="entry name" value="TRYPSIN_DOM"/>
    <property type="match status" value="1"/>
</dbReference>
<dbReference type="PANTHER" id="PTHR24276:SF91">
    <property type="entry name" value="AT26814P-RELATED"/>
    <property type="match status" value="1"/>
</dbReference>
<dbReference type="PRINTS" id="PR00722">
    <property type="entry name" value="CHYMOTRYPSIN"/>
</dbReference>
<dbReference type="InterPro" id="IPR001254">
    <property type="entry name" value="Trypsin_dom"/>
</dbReference>
<gene>
    <name evidence="12" type="primary">jg2279</name>
    <name evidence="12" type="ORF">PAEG_LOCUS16865</name>
</gene>
<accession>A0A8S4RU03</accession>
<comment type="similarity">
    <text evidence="2">Belongs to the peptidase S1 family.</text>
</comment>
<evidence type="ECO:0000256" key="3">
    <source>
        <dbReference type="ARBA" id="ARBA00022656"/>
    </source>
</evidence>
<keyword evidence="8" id="KW-1199">Hemostasis impairing toxin</keyword>
<dbReference type="SMART" id="SM00020">
    <property type="entry name" value="Tryp_SPc"/>
    <property type="match status" value="1"/>
</dbReference>
<evidence type="ECO:0000256" key="7">
    <source>
        <dbReference type="ARBA" id="ARBA00023157"/>
    </source>
</evidence>
<evidence type="ECO:0000256" key="10">
    <source>
        <dbReference type="ARBA" id="ARBA00084094"/>
    </source>
</evidence>